<keyword evidence="1" id="KW-0436">Ligase</keyword>
<dbReference type="GO" id="GO:0016874">
    <property type="term" value="F:ligase activity"/>
    <property type="evidence" value="ECO:0007669"/>
    <property type="project" value="UniProtKB-KW"/>
</dbReference>
<dbReference type="AlphaFoldDB" id="A0A7J7DQ95"/>
<organism evidence="1 2">
    <name type="scientific">Tripterygium wilfordii</name>
    <name type="common">Thunder God vine</name>
    <dbReference type="NCBI Taxonomy" id="458696"/>
    <lineage>
        <taxon>Eukaryota</taxon>
        <taxon>Viridiplantae</taxon>
        <taxon>Streptophyta</taxon>
        <taxon>Embryophyta</taxon>
        <taxon>Tracheophyta</taxon>
        <taxon>Spermatophyta</taxon>
        <taxon>Magnoliopsida</taxon>
        <taxon>eudicotyledons</taxon>
        <taxon>Gunneridae</taxon>
        <taxon>Pentapetalae</taxon>
        <taxon>rosids</taxon>
        <taxon>fabids</taxon>
        <taxon>Celastrales</taxon>
        <taxon>Celastraceae</taxon>
        <taxon>Tripterygium</taxon>
    </lineage>
</organism>
<comment type="caution">
    <text evidence="1">The sequence shown here is derived from an EMBL/GenBank/DDBJ whole genome shotgun (WGS) entry which is preliminary data.</text>
</comment>
<keyword evidence="2" id="KW-1185">Reference proteome</keyword>
<evidence type="ECO:0000313" key="2">
    <source>
        <dbReference type="Proteomes" id="UP000593562"/>
    </source>
</evidence>
<name>A0A7J7DQ95_TRIWF</name>
<dbReference type="InParanoid" id="A0A7J7DQ95"/>
<dbReference type="EMBL" id="JAAARO010000004">
    <property type="protein sequence ID" value="KAF5748530.1"/>
    <property type="molecule type" value="Genomic_DNA"/>
</dbReference>
<sequence length="63" mass="7235">MATDEETEGTVKQLLAQLFEQSLRTTVPDEPDVGPLVAACTAKFGDYQWYASWKYTRWSPFIF</sequence>
<evidence type="ECO:0000313" key="1">
    <source>
        <dbReference type="EMBL" id="KAF5748530.1"/>
    </source>
</evidence>
<accession>A0A7J7DQ95</accession>
<dbReference type="Proteomes" id="UP000593562">
    <property type="component" value="Unassembled WGS sequence"/>
</dbReference>
<protein>
    <submittedName>
        <fullName evidence="1">Arginine--tRNA ligase</fullName>
    </submittedName>
</protein>
<proteinExistence type="predicted"/>
<reference evidence="1 2" key="1">
    <citation type="journal article" date="2020" name="Nat. Commun.">
        <title>Genome of Tripterygium wilfordii and identification of cytochrome P450 involved in triptolide biosynthesis.</title>
        <authorList>
            <person name="Tu L."/>
            <person name="Su P."/>
            <person name="Zhang Z."/>
            <person name="Gao L."/>
            <person name="Wang J."/>
            <person name="Hu T."/>
            <person name="Zhou J."/>
            <person name="Zhang Y."/>
            <person name="Zhao Y."/>
            <person name="Liu Y."/>
            <person name="Song Y."/>
            <person name="Tong Y."/>
            <person name="Lu Y."/>
            <person name="Yang J."/>
            <person name="Xu C."/>
            <person name="Jia M."/>
            <person name="Peters R.J."/>
            <person name="Huang L."/>
            <person name="Gao W."/>
        </authorList>
    </citation>
    <scope>NUCLEOTIDE SEQUENCE [LARGE SCALE GENOMIC DNA]</scope>
    <source>
        <strain evidence="2">cv. XIE 37</strain>
        <tissue evidence="1">Leaf</tissue>
    </source>
</reference>
<gene>
    <name evidence="1" type="ORF">HS088_TW04G00485</name>
</gene>